<evidence type="ECO:0000313" key="12">
    <source>
        <dbReference type="Proteomes" id="UP001338582"/>
    </source>
</evidence>
<evidence type="ECO:0000256" key="5">
    <source>
        <dbReference type="ARBA" id="ARBA00023136"/>
    </source>
</evidence>
<reference evidence="11 12" key="1">
    <citation type="submission" date="2023-10" db="EMBL/GenBank/DDBJ databases">
        <title>Draft Genome Sequence of Candida saopaulonensis from a very Premature Infant with Sepsis.</title>
        <authorList>
            <person name="Ning Y."/>
            <person name="Dai R."/>
            <person name="Xiao M."/>
            <person name="Xu Y."/>
            <person name="Yan Q."/>
            <person name="Zhang L."/>
        </authorList>
    </citation>
    <scope>NUCLEOTIDE SEQUENCE [LARGE SCALE GENOMIC DNA]</scope>
    <source>
        <strain evidence="11 12">19XY460</strain>
    </source>
</reference>
<keyword evidence="3" id="KW-0653">Protein transport</keyword>
<dbReference type="InterPro" id="IPR056458">
    <property type="entry name" value="TPR_DOP1_M"/>
</dbReference>
<keyword evidence="2" id="KW-0813">Transport</keyword>
<evidence type="ECO:0000259" key="8">
    <source>
        <dbReference type="Pfam" id="PF04118"/>
    </source>
</evidence>
<dbReference type="GeneID" id="88171357"/>
<dbReference type="Pfam" id="PF24598">
    <property type="entry name" value="DOP1_C"/>
    <property type="match status" value="1"/>
</dbReference>
<evidence type="ECO:0000256" key="4">
    <source>
        <dbReference type="ARBA" id="ARBA00023034"/>
    </source>
</evidence>
<dbReference type="Proteomes" id="UP001338582">
    <property type="component" value="Chromosome 1"/>
</dbReference>
<dbReference type="Pfam" id="PF04118">
    <property type="entry name" value="Dopey_N"/>
    <property type="match status" value="1"/>
</dbReference>
<dbReference type="EMBL" id="CP138894">
    <property type="protein sequence ID" value="WPK23064.1"/>
    <property type="molecule type" value="Genomic_DNA"/>
</dbReference>
<evidence type="ECO:0000256" key="7">
    <source>
        <dbReference type="SAM" id="MobiDB-lite"/>
    </source>
</evidence>
<dbReference type="PANTHER" id="PTHR14042:SF24">
    <property type="entry name" value="PROTEIN DOPEY-1 HOMOLOG"/>
    <property type="match status" value="1"/>
</dbReference>
<accession>A0AAX4H4E2</accession>
<comment type="subcellular location">
    <subcellularLocation>
        <location evidence="1">Golgi apparatus membrane</location>
        <topology evidence="1">Peripheral membrane protein</topology>
    </subcellularLocation>
</comment>
<feature type="domain" description="DOP1 N-terminal" evidence="8">
    <location>
        <begin position="22"/>
        <end position="333"/>
    </location>
</feature>
<dbReference type="GO" id="GO:0006895">
    <property type="term" value="P:Golgi to endosome transport"/>
    <property type="evidence" value="ECO:0007669"/>
    <property type="project" value="InterPro"/>
</dbReference>
<dbReference type="KEGG" id="asau:88171357"/>
<evidence type="ECO:0000256" key="1">
    <source>
        <dbReference type="ARBA" id="ARBA00004395"/>
    </source>
</evidence>
<dbReference type="GO" id="GO:0005802">
    <property type="term" value="C:trans-Golgi network"/>
    <property type="evidence" value="ECO:0007669"/>
    <property type="project" value="TreeGrafter"/>
</dbReference>
<feature type="compositionally biased region" description="Polar residues" evidence="7">
    <location>
        <begin position="8"/>
        <end position="20"/>
    </location>
</feature>
<comment type="similarity">
    <text evidence="6">Belongs to the DOP1 family.</text>
</comment>
<evidence type="ECO:0000256" key="6">
    <source>
        <dbReference type="ARBA" id="ARBA00046326"/>
    </source>
</evidence>
<dbReference type="RefSeq" id="XP_062875451.1">
    <property type="nucleotide sequence ID" value="XM_063019381.1"/>
</dbReference>
<dbReference type="InterPro" id="IPR007249">
    <property type="entry name" value="DOP1_N"/>
</dbReference>
<dbReference type="Pfam" id="PF24597">
    <property type="entry name" value="TPR_DOP1_M"/>
    <property type="match status" value="1"/>
</dbReference>
<organism evidence="11 12">
    <name type="scientific">Australozyma saopauloensis</name>
    <dbReference type="NCBI Taxonomy" id="291208"/>
    <lineage>
        <taxon>Eukaryota</taxon>
        <taxon>Fungi</taxon>
        <taxon>Dikarya</taxon>
        <taxon>Ascomycota</taxon>
        <taxon>Saccharomycotina</taxon>
        <taxon>Pichiomycetes</taxon>
        <taxon>Metschnikowiaceae</taxon>
        <taxon>Australozyma</taxon>
    </lineage>
</organism>
<keyword evidence="12" id="KW-1185">Reference proteome</keyword>
<feature type="domain" description="DOP1-like middle TPR" evidence="9">
    <location>
        <begin position="347"/>
        <end position="530"/>
    </location>
</feature>
<dbReference type="InterPro" id="IPR056457">
    <property type="entry name" value="DOP1_C"/>
</dbReference>
<name>A0AAX4H4E2_9ASCO</name>
<keyword evidence="5" id="KW-0472">Membrane</keyword>
<evidence type="ECO:0000259" key="10">
    <source>
        <dbReference type="Pfam" id="PF24598"/>
    </source>
</evidence>
<dbReference type="GO" id="GO:0005829">
    <property type="term" value="C:cytosol"/>
    <property type="evidence" value="ECO:0007669"/>
    <property type="project" value="GOC"/>
</dbReference>
<gene>
    <name evidence="11" type="ORF">PUMCH_000288</name>
</gene>
<dbReference type="GO" id="GO:0000139">
    <property type="term" value="C:Golgi membrane"/>
    <property type="evidence" value="ECO:0007669"/>
    <property type="project" value="UniProtKB-SubCell"/>
</dbReference>
<dbReference type="InterPro" id="IPR040314">
    <property type="entry name" value="DOP1"/>
</dbReference>
<evidence type="ECO:0000256" key="2">
    <source>
        <dbReference type="ARBA" id="ARBA00022448"/>
    </source>
</evidence>
<protein>
    <recommendedName>
        <fullName evidence="13">Dopey N-terminal domain-containing protein</fullName>
    </recommendedName>
</protein>
<feature type="region of interest" description="Disordered" evidence="7">
    <location>
        <begin position="1"/>
        <end position="20"/>
    </location>
</feature>
<evidence type="ECO:0000256" key="3">
    <source>
        <dbReference type="ARBA" id="ARBA00022927"/>
    </source>
</evidence>
<sequence length="1665" mass="188016">MDTKSVEKNSGSKLSASRGTSSSDKRYIVQIEKALATFSSLEEWADYITYLSRLLRALSLPEKSRSVLWIPLHEKVSNKLALCLSPTLPSGVHQKTLELYASIFDALTLKELNKLVPAWLPGLLLVLSYGSTQVKPQLLALYEHKLIEHLDKLTLRVVTRPLILSLLPGLDDENSEIYSDCLRVLERFKERLDQNSHFWQNLFLCIISSPEKRIGALNWCLSHLPVFSTIQLGSDEVFSSEAQSCLGDKGGLLIRAFASALDTSTSFNPATDIIVVRGFFDLLLARLPLNSPVLTSVCSETEKQLLIMACVKTTLRKEMSLNRRLWTWLLGPNSSYEGLEPKARKEFFSEHALLYVKSGLLALLNSPVLKDRLSALKMSLSLIIDKWEISQLVTPLVFETILRTCEAAVREDLDGFQEILQDTKLFFNQVETAFIWRYISCDLMQLKIESDQELLLFILKTFDLPDEASFEHIHLAILTCLLSFDLNQKSISTLESLVSLAKPELLLAYELDSTHPYDKREIIRLVKEYYDVLSTDENGELPLSGEKITFIILHELKSLYGNQLLSSLYGLRLASILSEFVYAVPYSEGQMDVSDIELVKSVLDLDHAPFLKSELLDDTCVFGIYKLHRYFLTKMTKDQKLEFLRLITYHFWTILVSNYPARNQVESVKAIFDLSSSYHEGEVEAGIVSMILNSSTQDSRNAFKTLWIHSVDLYDPHCLLINPLFIILDGLERSSSDKFRETNNFLYSAYKDNTIGRLYHIVTVPILSFMRSKNGSHLVTANDDMGLLHYHVRTLKNLIASNRKVMKHVLGHEFVGADTLSKCQEISGSWRITNYKSLVLNIAVYLIQLEFNICDTVDLQEKAEYSECVANALGILELCIDGSETNFDALFCSIIDSCLLQIQDLRDSNKNLRNPDTILAYLRTVFDILQTTKLMNVSLSYANKAENETECKLATFMTKVFVVCDSASLLEAWFKLSSTLLHVIKTSALEYLLSLNAIIAAKVSTLFNDLRLFESPSKEANLFELLLILLSGLENSLVISHSHLVRPSTSASTTSAQDGGFLGNVISGVFQIESPYARSEEDKVNILILNCIAQASETAFELWNWADTLLSIVLPSSASRQSVNFWTAKIKLRSKKFLERLCELERQRVIESIIAIAEPIGSKIKVLHVLDSGRTQLSVPCILESIKSQCSPQALVEKDRIFVNPNIKAKQLSTFLPPYLNSIDSDVIDELWDSISKFVRESISHVSQYHSVLLDLLDVMRVIALKMKNRKFNQKDLETMFQSCMNVVLSKRQEIFEASEDGVVGESVFYDKMGSFVTDLKVCLQDQDKITAIISNVINSMILPKIKSKTDLFDPNVSLLLKAIGETNPVKSWRQVVQDIFMDSSFFSTCRFAENSWKDCVLLWISNDQEKVSELMSRVMPSQQTAKANIFLWNDSSEIQNTILHLRRLSYLIVIRPIDSFGPQLNDLFARIAALWTNTLSVLVQSEILTFLRAVTLKFSDSHLLSHWAFVTQSLCDCFALFLAMSTKDLSSLEADSLSLLLSACKLLDQLLLLGLDEFNSCSWLFVSEGSVAEEGEPIALIDRLAKKTESLMSKETPILVSRPQKGELSQPLLLGVRELKSTAMLKVFLGLLSYINYERTYDLFDGSTSRCESEVLLDLALSVN</sequence>
<evidence type="ECO:0000259" key="9">
    <source>
        <dbReference type="Pfam" id="PF24597"/>
    </source>
</evidence>
<proteinExistence type="inferred from homology"/>
<dbReference type="GO" id="GO:0015031">
    <property type="term" value="P:protein transport"/>
    <property type="evidence" value="ECO:0007669"/>
    <property type="project" value="UniProtKB-KW"/>
</dbReference>
<keyword evidence="4" id="KW-0333">Golgi apparatus</keyword>
<dbReference type="PANTHER" id="PTHR14042">
    <property type="entry name" value="DOPEY-RELATED"/>
    <property type="match status" value="1"/>
</dbReference>
<dbReference type="GO" id="GO:0005768">
    <property type="term" value="C:endosome"/>
    <property type="evidence" value="ECO:0007669"/>
    <property type="project" value="TreeGrafter"/>
</dbReference>
<feature type="domain" description="DOP1-like C-terminal" evidence="10">
    <location>
        <begin position="1215"/>
        <end position="1642"/>
    </location>
</feature>
<evidence type="ECO:0008006" key="13">
    <source>
        <dbReference type="Google" id="ProtNLM"/>
    </source>
</evidence>
<evidence type="ECO:0000313" key="11">
    <source>
        <dbReference type="EMBL" id="WPK23064.1"/>
    </source>
</evidence>